<dbReference type="Proteomes" id="UP000059680">
    <property type="component" value="Chromosome 7"/>
</dbReference>
<dbReference type="AlphaFoldDB" id="A0A0P0X422"/>
<keyword evidence="2" id="KW-1185">Reference proteome</keyword>
<reference evidence="2" key="1">
    <citation type="journal article" date="2005" name="Nature">
        <title>The map-based sequence of the rice genome.</title>
        <authorList>
            <consortium name="International rice genome sequencing project (IRGSP)"/>
            <person name="Matsumoto T."/>
            <person name="Wu J."/>
            <person name="Kanamori H."/>
            <person name="Katayose Y."/>
            <person name="Fujisawa M."/>
            <person name="Namiki N."/>
            <person name="Mizuno H."/>
            <person name="Yamamoto K."/>
            <person name="Antonio B.A."/>
            <person name="Baba T."/>
            <person name="Sakata K."/>
            <person name="Nagamura Y."/>
            <person name="Aoki H."/>
            <person name="Arikawa K."/>
            <person name="Arita K."/>
            <person name="Bito T."/>
            <person name="Chiden Y."/>
            <person name="Fujitsuka N."/>
            <person name="Fukunaka R."/>
            <person name="Hamada M."/>
            <person name="Harada C."/>
            <person name="Hayashi A."/>
            <person name="Hijishita S."/>
            <person name="Honda M."/>
            <person name="Hosokawa S."/>
            <person name="Ichikawa Y."/>
            <person name="Idonuma A."/>
            <person name="Iijima M."/>
            <person name="Ikeda M."/>
            <person name="Ikeno M."/>
            <person name="Ito K."/>
            <person name="Ito S."/>
            <person name="Ito T."/>
            <person name="Ito Y."/>
            <person name="Ito Y."/>
            <person name="Iwabuchi A."/>
            <person name="Kamiya K."/>
            <person name="Karasawa W."/>
            <person name="Kurita K."/>
            <person name="Katagiri S."/>
            <person name="Kikuta A."/>
            <person name="Kobayashi H."/>
            <person name="Kobayashi N."/>
            <person name="Machita K."/>
            <person name="Maehara T."/>
            <person name="Masukawa M."/>
            <person name="Mizubayashi T."/>
            <person name="Mukai Y."/>
            <person name="Nagasaki H."/>
            <person name="Nagata Y."/>
            <person name="Naito S."/>
            <person name="Nakashima M."/>
            <person name="Nakama Y."/>
            <person name="Nakamichi Y."/>
            <person name="Nakamura M."/>
            <person name="Meguro A."/>
            <person name="Negishi M."/>
            <person name="Ohta I."/>
            <person name="Ohta T."/>
            <person name="Okamoto M."/>
            <person name="Ono N."/>
            <person name="Saji S."/>
            <person name="Sakaguchi M."/>
            <person name="Sakai K."/>
            <person name="Shibata M."/>
            <person name="Shimokawa T."/>
            <person name="Song J."/>
            <person name="Takazaki Y."/>
            <person name="Terasawa K."/>
            <person name="Tsugane M."/>
            <person name="Tsuji K."/>
            <person name="Ueda S."/>
            <person name="Waki K."/>
            <person name="Yamagata H."/>
            <person name="Yamamoto M."/>
            <person name="Yamamoto S."/>
            <person name="Yamane H."/>
            <person name="Yoshiki S."/>
            <person name="Yoshihara R."/>
            <person name="Yukawa K."/>
            <person name="Zhong H."/>
            <person name="Yano M."/>
            <person name="Yuan Q."/>
            <person name="Ouyang S."/>
            <person name="Liu J."/>
            <person name="Jones K.M."/>
            <person name="Gansberger K."/>
            <person name="Moffat K."/>
            <person name="Hill J."/>
            <person name="Bera J."/>
            <person name="Fadrosh D."/>
            <person name="Jin S."/>
            <person name="Johri S."/>
            <person name="Kim M."/>
            <person name="Overton L."/>
            <person name="Reardon M."/>
            <person name="Tsitrin T."/>
            <person name="Vuong H."/>
            <person name="Weaver B."/>
            <person name="Ciecko A."/>
            <person name="Tallon L."/>
            <person name="Jackson J."/>
            <person name="Pai G."/>
            <person name="Aken S.V."/>
            <person name="Utterback T."/>
            <person name="Reidmuller S."/>
            <person name="Feldblyum T."/>
            <person name="Hsiao J."/>
            <person name="Zismann V."/>
            <person name="Iobst S."/>
            <person name="de Vazeille A.R."/>
            <person name="Buell C.R."/>
            <person name="Ying K."/>
            <person name="Li Y."/>
            <person name="Lu T."/>
            <person name="Huang Y."/>
            <person name="Zhao Q."/>
            <person name="Feng Q."/>
            <person name="Zhang L."/>
            <person name="Zhu J."/>
            <person name="Weng Q."/>
            <person name="Mu J."/>
            <person name="Lu Y."/>
            <person name="Fan D."/>
            <person name="Liu Y."/>
            <person name="Guan J."/>
            <person name="Zhang Y."/>
            <person name="Yu S."/>
            <person name="Liu X."/>
            <person name="Zhang Y."/>
            <person name="Hong G."/>
            <person name="Han B."/>
            <person name="Choisne N."/>
            <person name="Demange N."/>
            <person name="Orjeda G."/>
            <person name="Samain S."/>
            <person name="Cattolico L."/>
            <person name="Pelletier E."/>
            <person name="Couloux A."/>
            <person name="Segurens B."/>
            <person name="Wincker P."/>
            <person name="D'Hont A."/>
            <person name="Scarpelli C."/>
            <person name="Weissenbach J."/>
            <person name="Salanoubat M."/>
            <person name="Quetier F."/>
            <person name="Yu Y."/>
            <person name="Kim H.R."/>
            <person name="Rambo T."/>
            <person name="Currie J."/>
            <person name="Collura K."/>
            <person name="Luo M."/>
            <person name="Yang T."/>
            <person name="Ammiraju J.S.S."/>
            <person name="Engler F."/>
            <person name="Soderlund C."/>
            <person name="Wing R.A."/>
            <person name="Palmer L.E."/>
            <person name="de la Bastide M."/>
            <person name="Spiegel L."/>
            <person name="Nascimento L."/>
            <person name="Zutavern T."/>
            <person name="O'Shaughnessy A."/>
            <person name="Dike S."/>
            <person name="Dedhia N."/>
            <person name="Preston R."/>
            <person name="Balija V."/>
            <person name="McCombie W.R."/>
            <person name="Chow T."/>
            <person name="Chen H."/>
            <person name="Chung M."/>
            <person name="Chen C."/>
            <person name="Shaw J."/>
            <person name="Wu H."/>
            <person name="Hsiao K."/>
            <person name="Chao Y."/>
            <person name="Chu M."/>
            <person name="Cheng C."/>
            <person name="Hour A."/>
            <person name="Lee P."/>
            <person name="Lin S."/>
            <person name="Lin Y."/>
            <person name="Liou J."/>
            <person name="Liu S."/>
            <person name="Hsing Y."/>
            <person name="Raghuvanshi S."/>
            <person name="Mohanty A."/>
            <person name="Bharti A.K."/>
            <person name="Gaur A."/>
            <person name="Gupta V."/>
            <person name="Kumar D."/>
            <person name="Ravi V."/>
            <person name="Vij S."/>
            <person name="Kapur A."/>
            <person name="Khurana P."/>
            <person name="Khurana P."/>
            <person name="Khurana J.P."/>
            <person name="Tyagi A.K."/>
            <person name="Gaikwad K."/>
            <person name="Singh A."/>
            <person name="Dalal V."/>
            <person name="Srivastava S."/>
            <person name="Dixit A."/>
            <person name="Pal A.K."/>
            <person name="Ghazi I.A."/>
            <person name="Yadav M."/>
            <person name="Pandit A."/>
            <person name="Bhargava A."/>
            <person name="Sureshbabu K."/>
            <person name="Batra K."/>
            <person name="Sharma T.R."/>
            <person name="Mohapatra T."/>
            <person name="Singh N.K."/>
            <person name="Messing J."/>
            <person name="Nelson A.B."/>
            <person name="Fuks G."/>
            <person name="Kavchok S."/>
            <person name="Keizer G."/>
            <person name="Linton E."/>
            <person name="Llaca V."/>
            <person name="Song R."/>
            <person name="Tanyolac B."/>
            <person name="Young S."/>
            <person name="Ho-Il K."/>
            <person name="Hahn J.H."/>
            <person name="Sangsakoo G."/>
            <person name="Vanavichit A."/>
            <person name="de Mattos Luiz.A.T."/>
            <person name="Zimmer P.D."/>
            <person name="Malone G."/>
            <person name="Dellagostin O."/>
            <person name="de Oliveira A.C."/>
            <person name="Bevan M."/>
            <person name="Bancroft I."/>
            <person name="Minx P."/>
            <person name="Cordum H."/>
            <person name="Wilson R."/>
            <person name="Cheng Z."/>
            <person name="Jin W."/>
            <person name="Jiang J."/>
            <person name="Leong S.A."/>
            <person name="Iwama H."/>
            <person name="Gojobori T."/>
            <person name="Itoh T."/>
            <person name="Niimura Y."/>
            <person name="Fujii Y."/>
            <person name="Habara T."/>
            <person name="Sakai H."/>
            <person name="Sato Y."/>
            <person name="Wilson G."/>
            <person name="Kumar K."/>
            <person name="McCouch S."/>
            <person name="Juretic N."/>
            <person name="Hoen D."/>
            <person name="Wright S."/>
            <person name="Bruskiewich R."/>
            <person name="Bureau T."/>
            <person name="Miyao A."/>
            <person name="Hirochika H."/>
            <person name="Nishikawa T."/>
            <person name="Kadowaki K."/>
            <person name="Sugiura M."/>
            <person name="Burr B."/>
            <person name="Sasaki T."/>
        </authorList>
    </citation>
    <scope>NUCLEOTIDE SEQUENCE [LARGE SCALE GENOMIC DNA]</scope>
    <source>
        <strain evidence="2">cv. Nipponbare</strain>
    </source>
</reference>
<protein>
    <submittedName>
        <fullName evidence="1">Os07g0231300 protein</fullName>
    </submittedName>
</protein>
<dbReference type="InParanoid" id="A0A0P0X422"/>
<proteinExistence type="predicted"/>
<name>A0A0P0X422_ORYSJ</name>
<gene>
    <name evidence="1" type="ordered locus">Os07g0231300</name>
    <name evidence="1" type="ORF">OSNPB_070231300</name>
</gene>
<accession>A0A0P0X422</accession>
<dbReference type="PaxDb" id="39947-A0A0P0X422"/>
<evidence type="ECO:0000313" key="2">
    <source>
        <dbReference type="Proteomes" id="UP000059680"/>
    </source>
</evidence>
<sequence length="96" mass="9143">MCFAIRALAASSPTPTNSSFSSSTPATTQTLAKADELGFWGGEGRGKKGEFAELRGMVVGGGGLVVGGGTGGRRGIGGAGAAGMEEGGGPVLVAGA</sequence>
<evidence type="ECO:0000313" key="1">
    <source>
        <dbReference type="EMBL" id="BAT00712.1"/>
    </source>
</evidence>
<reference evidence="1 2" key="2">
    <citation type="journal article" date="2013" name="Plant Cell Physiol.">
        <title>Rice Annotation Project Database (RAP-DB): an integrative and interactive database for rice genomics.</title>
        <authorList>
            <person name="Sakai H."/>
            <person name="Lee S.S."/>
            <person name="Tanaka T."/>
            <person name="Numa H."/>
            <person name="Kim J."/>
            <person name="Kawahara Y."/>
            <person name="Wakimoto H."/>
            <person name="Yang C.C."/>
            <person name="Iwamoto M."/>
            <person name="Abe T."/>
            <person name="Yamada Y."/>
            <person name="Muto A."/>
            <person name="Inokuchi H."/>
            <person name="Ikemura T."/>
            <person name="Matsumoto T."/>
            <person name="Sasaki T."/>
            <person name="Itoh T."/>
        </authorList>
    </citation>
    <scope>NUCLEOTIDE SEQUENCE [LARGE SCALE GENOMIC DNA]</scope>
    <source>
        <strain evidence="2">cv. Nipponbare</strain>
    </source>
</reference>
<organism evidence="1 2">
    <name type="scientific">Oryza sativa subsp. japonica</name>
    <name type="common">Rice</name>
    <dbReference type="NCBI Taxonomy" id="39947"/>
    <lineage>
        <taxon>Eukaryota</taxon>
        <taxon>Viridiplantae</taxon>
        <taxon>Streptophyta</taxon>
        <taxon>Embryophyta</taxon>
        <taxon>Tracheophyta</taxon>
        <taxon>Spermatophyta</taxon>
        <taxon>Magnoliopsida</taxon>
        <taxon>Liliopsida</taxon>
        <taxon>Poales</taxon>
        <taxon>Poaceae</taxon>
        <taxon>BOP clade</taxon>
        <taxon>Oryzoideae</taxon>
        <taxon>Oryzeae</taxon>
        <taxon>Oryzinae</taxon>
        <taxon>Oryza</taxon>
        <taxon>Oryza sativa</taxon>
    </lineage>
</organism>
<reference evidence="1 2" key="3">
    <citation type="journal article" date="2013" name="Rice">
        <title>Improvement of the Oryza sativa Nipponbare reference genome using next generation sequence and optical map data.</title>
        <authorList>
            <person name="Kawahara Y."/>
            <person name="de la Bastide M."/>
            <person name="Hamilton J.P."/>
            <person name="Kanamori H."/>
            <person name="McCombie W.R."/>
            <person name="Ouyang S."/>
            <person name="Schwartz D.C."/>
            <person name="Tanaka T."/>
            <person name="Wu J."/>
            <person name="Zhou S."/>
            <person name="Childs K.L."/>
            <person name="Davidson R.M."/>
            <person name="Lin H."/>
            <person name="Quesada-Ocampo L."/>
            <person name="Vaillancourt B."/>
            <person name="Sakai H."/>
            <person name="Lee S.S."/>
            <person name="Kim J."/>
            <person name="Numa H."/>
            <person name="Itoh T."/>
            <person name="Buell C.R."/>
            <person name="Matsumoto T."/>
        </authorList>
    </citation>
    <scope>NUCLEOTIDE SEQUENCE [LARGE SCALE GENOMIC DNA]</scope>
    <source>
        <strain evidence="2">cv. Nipponbare</strain>
    </source>
</reference>
<dbReference type="EMBL" id="AP014963">
    <property type="protein sequence ID" value="BAT00712.1"/>
    <property type="molecule type" value="Genomic_DNA"/>
</dbReference>